<dbReference type="GO" id="GO:0009277">
    <property type="term" value="C:fungal-type cell wall"/>
    <property type="evidence" value="ECO:0007669"/>
    <property type="project" value="TreeGrafter"/>
</dbReference>
<keyword evidence="17" id="KW-1133">Transmembrane helix</keyword>
<feature type="compositionally biased region" description="Polar residues" evidence="16">
    <location>
        <begin position="347"/>
        <end position="361"/>
    </location>
</feature>
<evidence type="ECO:0000256" key="4">
    <source>
        <dbReference type="ARBA" id="ARBA00012780"/>
    </source>
</evidence>
<dbReference type="PANTHER" id="PTHR16631:SF17">
    <property type="entry name" value="GLUCAN ENDO-1,3-BETA-GLUCOSIDASE BTGC"/>
    <property type="match status" value="1"/>
</dbReference>
<evidence type="ECO:0000256" key="11">
    <source>
        <dbReference type="ARBA" id="ARBA00023316"/>
    </source>
</evidence>
<keyword evidence="17" id="KW-0812">Transmembrane</keyword>
<protein>
    <recommendedName>
        <fullName evidence="4">glucan endo-1,3-beta-D-glucosidase</fullName>
        <ecNumber evidence="4">3.2.1.39</ecNumber>
    </recommendedName>
    <alternativeName>
        <fullName evidence="15">Endo-1,3-beta-glucanase btgC</fullName>
    </alternativeName>
    <alternativeName>
        <fullName evidence="14">Laminarinase btgC</fullName>
    </alternativeName>
</protein>
<feature type="region of interest" description="Disordered" evidence="16">
    <location>
        <begin position="1"/>
        <end position="248"/>
    </location>
</feature>
<evidence type="ECO:0000256" key="12">
    <source>
        <dbReference type="ARBA" id="ARBA00023326"/>
    </source>
</evidence>
<feature type="compositionally biased region" description="Low complexity" evidence="16">
    <location>
        <begin position="544"/>
        <end position="555"/>
    </location>
</feature>
<accession>A0A9P8I6N9</accession>
<dbReference type="GO" id="GO:0000272">
    <property type="term" value="P:polysaccharide catabolic process"/>
    <property type="evidence" value="ECO:0007669"/>
    <property type="project" value="UniProtKB-KW"/>
</dbReference>
<dbReference type="AlphaFoldDB" id="A0A9P8I6N9"/>
<evidence type="ECO:0000256" key="15">
    <source>
        <dbReference type="ARBA" id="ARBA00043078"/>
    </source>
</evidence>
<evidence type="ECO:0000256" key="13">
    <source>
        <dbReference type="ARBA" id="ARBA00037649"/>
    </source>
</evidence>
<dbReference type="GO" id="GO:0009986">
    <property type="term" value="C:cell surface"/>
    <property type="evidence" value="ECO:0007669"/>
    <property type="project" value="TreeGrafter"/>
</dbReference>
<feature type="region of interest" description="Disordered" evidence="16">
    <location>
        <begin position="299"/>
        <end position="442"/>
    </location>
</feature>
<reference evidence="18" key="1">
    <citation type="submission" date="2021-03" db="EMBL/GenBank/DDBJ databases">
        <title>Comparative genomics and phylogenomic investigation of the class Geoglossomycetes provide insights into ecological specialization and systematics.</title>
        <authorList>
            <person name="Melie T."/>
            <person name="Pirro S."/>
            <person name="Miller A.N."/>
            <person name="Quandt A."/>
        </authorList>
    </citation>
    <scope>NUCLEOTIDE SEQUENCE</scope>
    <source>
        <strain evidence="18">GBOQ0MN5Z8</strain>
    </source>
</reference>
<sequence>MEEAGAMASSRPLNHAFSFENYDETSLQSGGRRQQGHQQQPEPPQQQQRQQYEPYRYPEPYRDDPQPSQEDRQSPPYGGSPAPAHDYSVGQSSPPQLFHHHPGAHPASSYSRLQASRRISTGSASPTPDRHPYDNIDYTAPASPTFYPEDTDARRNYGLPTQGAEPVHRKPVGAAAIPYGSLPAVTGTSTSGPTPQPYPSNPQLPLPTDSSSSARSPPPLHQEPTLPRLLPASPATDGDGRYWGSEIGYSMPAQTTSTATPGMDNVGEASVGGGMTGLAMGVAADNQRESGVRALQVIENGGHAGPPGQEGSLSNMAPNNQRGLPHQASSSSLPRSAPAMPLGPGQSRLNTSDNGSLGSNRSQDRYMGADAGNHYTDPHMWDPRVSQTGLAGGINPEEVADDADDGLNYPSQDPRRRSMLSLGRQSTHSTPVGSAGAARGGPAAAGGMLGTLGGLVGRNNAGGNPEPSSSAYGLVSPSGEPASLEGNNEKSEWLNQQTSGNKKMKWIVGIIIALVVLAAVGGGIAGGILGSKKNSGSGSGGSSSGDPSNPGSASDNGPDLSKNSAEIKKLMNNPNLHRVFPGMDYTPLNAATYPDCLVVPPNQNNVTRDIAVMSQLTNTIRLYGSDCNQTEMILHSIKALGVDMKVWLGVWQDSNATTNARQLEHMYSLLDEYGADPFAGVIVGNEVLFRKDMTEPQLMLIIQQVKTNLTSKGYKLPIATADLGDNWDATLAGSVDVVMSNVHPFFAGVTADAASGWSWDFWQNHNVALTAGLTNKPKYIISEIGWPSDGGNDCGVGVTCTDSTSGSVAGAAEMSTFMNDFVCQSLTNGTTYFWFSAFDEPWKVKFNQGRDQWEDKWGLMDVNRNLKKGVKIPDCGGQSVP</sequence>
<keyword evidence="6" id="KW-0378">Hydrolase</keyword>
<evidence type="ECO:0000256" key="16">
    <source>
        <dbReference type="SAM" id="MobiDB-lite"/>
    </source>
</evidence>
<evidence type="ECO:0000313" key="18">
    <source>
        <dbReference type="EMBL" id="KAH0537469.1"/>
    </source>
</evidence>
<evidence type="ECO:0000256" key="9">
    <source>
        <dbReference type="ARBA" id="ARBA00023180"/>
    </source>
</evidence>
<dbReference type="InterPro" id="IPR017853">
    <property type="entry name" value="GH"/>
</dbReference>
<comment type="catalytic activity">
    <reaction evidence="1">
        <text>Hydrolysis of (1-&gt;3)-beta-D-glucosidic linkages in (1-&gt;3)-beta-D-glucans.</text>
        <dbReference type="EC" id="3.2.1.39"/>
    </reaction>
</comment>
<dbReference type="Proteomes" id="UP000698800">
    <property type="component" value="Unassembled WGS sequence"/>
</dbReference>
<evidence type="ECO:0000256" key="8">
    <source>
        <dbReference type="ARBA" id="ARBA00023136"/>
    </source>
</evidence>
<evidence type="ECO:0000256" key="5">
    <source>
        <dbReference type="ARBA" id="ARBA00022475"/>
    </source>
</evidence>
<proteinExistence type="inferred from homology"/>
<feature type="compositionally biased region" description="Polar residues" evidence="16">
    <location>
        <begin position="311"/>
        <end position="322"/>
    </location>
</feature>
<gene>
    <name evidence="18" type="ORF">FGG08_005732</name>
</gene>
<comment type="similarity">
    <text evidence="3">Belongs to the glycosyl hydrolase 17 family.</text>
</comment>
<keyword evidence="5" id="KW-1003">Cell membrane</keyword>
<dbReference type="Gene3D" id="3.20.20.80">
    <property type="entry name" value="Glycosidases"/>
    <property type="match status" value="1"/>
</dbReference>
<keyword evidence="19" id="KW-1185">Reference proteome</keyword>
<feature type="compositionally biased region" description="Polar residues" evidence="16">
    <location>
        <begin position="423"/>
        <end position="432"/>
    </location>
</feature>
<feature type="compositionally biased region" description="Low complexity" evidence="16">
    <location>
        <begin position="433"/>
        <end position="442"/>
    </location>
</feature>
<dbReference type="EMBL" id="JAGHQL010000144">
    <property type="protein sequence ID" value="KAH0537469.1"/>
    <property type="molecule type" value="Genomic_DNA"/>
</dbReference>
<feature type="region of interest" description="Disordered" evidence="16">
    <location>
        <begin position="457"/>
        <end position="493"/>
    </location>
</feature>
<keyword evidence="7" id="KW-0735">Signal-anchor</keyword>
<feature type="compositionally biased region" description="Basic and acidic residues" evidence="16">
    <location>
        <begin position="59"/>
        <end position="73"/>
    </location>
</feature>
<dbReference type="EC" id="3.2.1.39" evidence="4"/>
<keyword evidence="11" id="KW-0961">Cell wall biogenesis/degradation</keyword>
<dbReference type="FunFam" id="3.20.20.80:FF:000151">
    <property type="entry name" value="Glucan endo-1,3-beta-glucosidase btgC"/>
    <property type="match status" value="1"/>
</dbReference>
<comment type="subcellular location">
    <subcellularLocation>
        <location evidence="2">Cell membrane</location>
        <topology evidence="2">Single-pass type II membrane protein</topology>
    </subcellularLocation>
</comment>
<evidence type="ECO:0000256" key="6">
    <source>
        <dbReference type="ARBA" id="ARBA00022801"/>
    </source>
</evidence>
<keyword evidence="9" id="KW-0325">Glycoprotein</keyword>
<evidence type="ECO:0000256" key="7">
    <source>
        <dbReference type="ARBA" id="ARBA00022968"/>
    </source>
</evidence>
<feature type="compositionally biased region" description="Pro residues" evidence="16">
    <location>
        <begin position="194"/>
        <end position="205"/>
    </location>
</feature>
<feature type="compositionally biased region" description="Low complexity" evidence="16">
    <location>
        <begin position="30"/>
        <end position="55"/>
    </location>
</feature>
<comment type="caution">
    <text evidence="18">The sequence shown here is derived from an EMBL/GenBank/DDBJ whole genome shotgun (WGS) entry which is preliminary data.</text>
</comment>
<dbReference type="GO" id="GO:0005886">
    <property type="term" value="C:plasma membrane"/>
    <property type="evidence" value="ECO:0007669"/>
    <property type="project" value="UniProtKB-SubCell"/>
</dbReference>
<name>A0A9P8I6N9_9PEZI</name>
<dbReference type="SUPFAM" id="SSF51445">
    <property type="entry name" value="(Trans)glycosidases"/>
    <property type="match status" value="1"/>
</dbReference>
<feature type="transmembrane region" description="Helical" evidence="17">
    <location>
        <begin position="506"/>
        <end position="529"/>
    </location>
</feature>
<evidence type="ECO:0000313" key="19">
    <source>
        <dbReference type="Proteomes" id="UP000698800"/>
    </source>
</evidence>
<dbReference type="GO" id="GO:0042973">
    <property type="term" value="F:glucan endo-1,3-beta-D-glucosidase activity"/>
    <property type="evidence" value="ECO:0007669"/>
    <property type="project" value="UniProtKB-EC"/>
</dbReference>
<comment type="function">
    <text evidence="13">Glucanases play a role in cell expansion during growth, in cell-cell fusion during mating, and in spore release during sporulation. This enzyme may be involved in beta-glucan degradation. Active on laminarin and lichenan.</text>
</comment>
<evidence type="ECO:0000256" key="2">
    <source>
        <dbReference type="ARBA" id="ARBA00004401"/>
    </source>
</evidence>
<keyword evidence="10" id="KW-0119">Carbohydrate metabolism</keyword>
<feature type="region of interest" description="Disordered" evidence="16">
    <location>
        <begin position="533"/>
        <end position="563"/>
    </location>
</feature>
<dbReference type="GO" id="GO:0071555">
    <property type="term" value="P:cell wall organization"/>
    <property type="evidence" value="ECO:0007669"/>
    <property type="project" value="UniProtKB-KW"/>
</dbReference>
<evidence type="ECO:0000256" key="3">
    <source>
        <dbReference type="ARBA" id="ARBA00008773"/>
    </source>
</evidence>
<evidence type="ECO:0000256" key="10">
    <source>
        <dbReference type="ARBA" id="ARBA00023277"/>
    </source>
</evidence>
<evidence type="ECO:0000256" key="1">
    <source>
        <dbReference type="ARBA" id="ARBA00000382"/>
    </source>
</evidence>
<keyword evidence="12" id="KW-0624">Polysaccharide degradation</keyword>
<dbReference type="InterPro" id="IPR050732">
    <property type="entry name" value="Beta-glucan_modifiers"/>
</dbReference>
<organism evidence="18 19">
    <name type="scientific">Glutinoglossum americanum</name>
    <dbReference type="NCBI Taxonomy" id="1670608"/>
    <lineage>
        <taxon>Eukaryota</taxon>
        <taxon>Fungi</taxon>
        <taxon>Dikarya</taxon>
        <taxon>Ascomycota</taxon>
        <taxon>Pezizomycotina</taxon>
        <taxon>Geoglossomycetes</taxon>
        <taxon>Geoglossales</taxon>
        <taxon>Geoglossaceae</taxon>
        <taxon>Glutinoglossum</taxon>
    </lineage>
</organism>
<dbReference type="GO" id="GO:0005576">
    <property type="term" value="C:extracellular region"/>
    <property type="evidence" value="ECO:0007669"/>
    <property type="project" value="TreeGrafter"/>
</dbReference>
<feature type="compositionally biased region" description="Polar residues" evidence="16">
    <location>
        <begin position="108"/>
        <end position="126"/>
    </location>
</feature>
<dbReference type="PANTHER" id="PTHR16631">
    <property type="entry name" value="GLUCAN 1,3-BETA-GLUCOSIDASE"/>
    <property type="match status" value="1"/>
</dbReference>
<keyword evidence="8 17" id="KW-0472">Membrane</keyword>
<evidence type="ECO:0000256" key="14">
    <source>
        <dbReference type="ARBA" id="ARBA00042373"/>
    </source>
</evidence>
<feature type="compositionally biased region" description="Low complexity" evidence="16">
    <location>
        <begin position="328"/>
        <end position="340"/>
    </location>
</feature>
<evidence type="ECO:0000256" key="17">
    <source>
        <dbReference type="SAM" id="Phobius"/>
    </source>
</evidence>
<dbReference type="OrthoDB" id="68336at2759"/>